<evidence type="ECO:0000256" key="1">
    <source>
        <dbReference type="ARBA" id="ARBA00004370"/>
    </source>
</evidence>
<dbReference type="EMBL" id="KV454406">
    <property type="protein sequence ID" value="ODQ68446.1"/>
    <property type="molecule type" value="Genomic_DNA"/>
</dbReference>
<dbReference type="GO" id="GO:0006207">
    <property type="term" value="P:'de novo' pyrimidine nucleobase biosynthetic process"/>
    <property type="evidence" value="ECO:0007669"/>
    <property type="project" value="InterPro"/>
</dbReference>
<evidence type="ECO:0000256" key="4">
    <source>
        <dbReference type="ARBA" id="ARBA00012791"/>
    </source>
</evidence>
<comment type="subcellular location">
    <subcellularLocation>
        <location evidence="1">Membrane</location>
    </subcellularLocation>
    <subcellularLocation>
        <location evidence="11">Mitochondrion inner membrane</location>
        <topology evidence="11">Single-pass membrane protein</topology>
    </subcellularLocation>
</comment>
<dbReference type="Proteomes" id="UP000095009">
    <property type="component" value="Unassembled WGS sequence"/>
</dbReference>
<evidence type="ECO:0000259" key="12">
    <source>
        <dbReference type="Pfam" id="PF01180"/>
    </source>
</evidence>
<dbReference type="InterPro" id="IPR050074">
    <property type="entry name" value="DHO_dehydrogenase"/>
</dbReference>
<protein>
    <recommendedName>
        <fullName evidence="5 11">Dihydroorotate dehydrogenase (quinone), mitochondrial</fullName>
        <shortName evidence="11">DHOdehase</shortName>
        <ecNumber evidence="4 11">1.3.5.2</ecNumber>
    </recommendedName>
</protein>
<keyword evidence="9" id="KW-0472">Membrane</keyword>
<dbReference type="NCBIfam" id="TIGR01036">
    <property type="entry name" value="pyrD_sub2"/>
    <property type="match status" value="1"/>
</dbReference>
<evidence type="ECO:0000313" key="14">
    <source>
        <dbReference type="Proteomes" id="UP000095009"/>
    </source>
</evidence>
<dbReference type="OrthoDB" id="14784at2759"/>
<dbReference type="CDD" id="cd04738">
    <property type="entry name" value="DHOD_2_like"/>
    <property type="match status" value="1"/>
</dbReference>
<reference evidence="13 14" key="1">
    <citation type="journal article" date="2016" name="Proc. Natl. Acad. Sci. U.S.A.">
        <title>Comparative genomics of biotechnologically important yeasts.</title>
        <authorList>
            <person name="Riley R."/>
            <person name="Haridas S."/>
            <person name="Wolfe K.H."/>
            <person name="Lopes M.R."/>
            <person name="Hittinger C.T."/>
            <person name="Goeker M."/>
            <person name="Salamov A.A."/>
            <person name="Wisecaver J.H."/>
            <person name="Long T.M."/>
            <person name="Calvey C.H."/>
            <person name="Aerts A.L."/>
            <person name="Barry K.W."/>
            <person name="Choi C."/>
            <person name="Clum A."/>
            <person name="Coughlan A.Y."/>
            <person name="Deshpande S."/>
            <person name="Douglass A.P."/>
            <person name="Hanson S.J."/>
            <person name="Klenk H.-P."/>
            <person name="LaButti K.M."/>
            <person name="Lapidus A."/>
            <person name="Lindquist E.A."/>
            <person name="Lipzen A.M."/>
            <person name="Meier-Kolthoff J.P."/>
            <person name="Ohm R.A."/>
            <person name="Otillar R.P."/>
            <person name="Pangilinan J.L."/>
            <person name="Peng Y."/>
            <person name="Rokas A."/>
            <person name="Rosa C.A."/>
            <person name="Scheuner C."/>
            <person name="Sibirny A.A."/>
            <person name="Slot J.C."/>
            <person name="Stielow J.B."/>
            <person name="Sun H."/>
            <person name="Kurtzman C.P."/>
            <person name="Blackwell M."/>
            <person name="Grigoriev I.V."/>
            <person name="Jeffries T.W."/>
        </authorList>
    </citation>
    <scope>NUCLEOTIDE SEQUENCE [LARGE SCALE GENOMIC DNA]</scope>
    <source>
        <strain evidence="13 14">DSM 6958</strain>
    </source>
</reference>
<name>A0A1E3PSP9_9ASCO</name>
<dbReference type="InterPro" id="IPR001295">
    <property type="entry name" value="Dihydroorotate_DH_CS"/>
</dbReference>
<evidence type="ECO:0000313" key="13">
    <source>
        <dbReference type="EMBL" id="ODQ68446.1"/>
    </source>
</evidence>
<dbReference type="GO" id="GO:0005743">
    <property type="term" value="C:mitochondrial inner membrane"/>
    <property type="evidence" value="ECO:0007669"/>
    <property type="project" value="UniProtKB-SubCell"/>
</dbReference>
<feature type="domain" description="Dihydroorotate dehydrogenase catalytic" evidence="12">
    <location>
        <begin position="117"/>
        <end position="434"/>
    </location>
</feature>
<keyword evidence="8 11" id="KW-0560">Oxidoreductase</keyword>
<dbReference type="EC" id="1.3.5.2" evidence="4 11"/>
<proteinExistence type="inferred from homology"/>
<comment type="cofactor">
    <cofactor evidence="11">
        <name>FMN</name>
        <dbReference type="ChEBI" id="CHEBI:58210"/>
    </cofactor>
    <text evidence="11">Binds 1 FMN per subunit.</text>
</comment>
<dbReference type="PROSITE" id="PS00911">
    <property type="entry name" value="DHODEHASE_1"/>
    <property type="match status" value="1"/>
</dbReference>
<dbReference type="PROSITE" id="PS00912">
    <property type="entry name" value="DHODEHASE_2"/>
    <property type="match status" value="1"/>
</dbReference>
<keyword evidence="7 11" id="KW-0288">FMN</keyword>
<dbReference type="InterPro" id="IPR013785">
    <property type="entry name" value="Aldolase_TIM"/>
</dbReference>
<dbReference type="SUPFAM" id="SSF51395">
    <property type="entry name" value="FMN-linked oxidoreductases"/>
    <property type="match status" value="1"/>
</dbReference>
<evidence type="ECO:0000256" key="3">
    <source>
        <dbReference type="ARBA" id="ARBA00005359"/>
    </source>
</evidence>
<comment type="pathway">
    <text evidence="2 11">Pyrimidine metabolism; UMP biosynthesis via de novo pathway; orotate from (S)-dihydroorotate (quinone route): step 1/1.</text>
</comment>
<comment type="similarity">
    <text evidence="3 11">Belongs to the dihydroorotate dehydrogenase family. Type 2 subfamily.</text>
</comment>
<keyword evidence="14" id="KW-1185">Reference proteome</keyword>
<dbReference type="NCBIfam" id="NF003652">
    <property type="entry name" value="PRK05286.2-5"/>
    <property type="match status" value="1"/>
</dbReference>
<gene>
    <name evidence="13" type="ORF">NADFUDRAFT_81411</name>
</gene>
<keyword evidence="11" id="KW-0496">Mitochondrion</keyword>
<dbReference type="InterPro" id="IPR005719">
    <property type="entry name" value="Dihydroorotate_DH_2"/>
</dbReference>
<evidence type="ECO:0000256" key="11">
    <source>
        <dbReference type="RuleBase" id="RU361255"/>
    </source>
</evidence>
<evidence type="ECO:0000256" key="5">
    <source>
        <dbReference type="ARBA" id="ARBA00017599"/>
    </source>
</evidence>
<keyword evidence="11" id="KW-0999">Mitochondrion inner membrane</keyword>
<dbReference type="AlphaFoldDB" id="A0A1E3PSP9"/>
<dbReference type="Gene3D" id="3.20.20.70">
    <property type="entry name" value="Aldolase class I"/>
    <property type="match status" value="1"/>
</dbReference>
<dbReference type="PANTHER" id="PTHR48109">
    <property type="entry name" value="DIHYDROOROTATE DEHYDROGENASE (QUINONE), MITOCHONDRIAL-RELATED"/>
    <property type="match status" value="1"/>
</dbReference>
<dbReference type="GO" id="GO:0044205">
    <property type="term" value="P:'de novo' UMP biosynthetic process"/>
    <property type="evidence" value="ECO:0007669"/>
    <property type="project" value="UniProtKB-UniPathway"/>
</dbReference>
<evidence type="ECO:0000256" key="9">
    <source>
        <dbReference type="ARBA" id="ARBA00023136"/>
    </source>
</evidence>
<evidence type="ECO:0000256" key="6">
    <source>
        <dbReference type="ARBA" id="ARBA00022630"/>
    </source>
</evidence>
<evidence type="ECO:0000256" key="7">
    <source>
        <dbReference type="ARBA" id="ARBA00022643"/>
    </source>
</evidence>
<organism evidence="13 14">
    <name type="scientific">Nadsonia fulvescens var. elongata DSM 6958</name>
    <dbReference type="NCBI Taxonomy" id="857566"/>
    <lineage>
        <taxon>Eukaryota</taxon>
        <taxon>Fungi</taxon>
        <taxon>Dikarya</taxon>
        <taxon>Ascomycota</taxon>
        <taxon>Saccharomycotina</taxon>
        <taxon>Dipodascomycetes</taxon>
        <taxon>Dipodascales</taxon>
        <taxon>Dipodascales incertae sedis</taxon>
        <taxon>Nadsonia</taxon>
    </lineage>
</organism>
<keyword evidence="6 11" id="KW-0285">Flavoprotein</keyword>
<evidence type="ECO:0000256" key="10">
    <source>
        <dbReference type="ARBA" id="ARBA00048639"/>
    </source>
</evidence>
<sequence length="449" mass="47944">MFARSARRLPLAPLRQWSRAASTTPVSKTSPSTARKLALAAAASLSLAAAYTYYTDAQSSLHGSVLLPIVRLTMPAEFSHSFAIQCFKYGLSPWEKRTEDEIDPAHQLEHSLFGGKIRLRNILGVAAGLDKHGDAIDPLFDLGFGYVEIGSVTPLEQPGNPKPRFFRLIDDNAVINRYGFNSVGHAAVADRLRSRLSKNQDAFKASGGLRSLRPGRCLALNLGKNKTGDEVQDYVAGVMALGPYADVLVINVSSPNTPGLRDLQAGDKLTTLLSAVVQSRNKLPDQIKDDPLLQSPNPHLPPIVVKIAPDLSESEVESIAHSIKHAGIDGVIVSNTTIARPDTLKSDPALVQQAGGLSGTPVKPFSLAAVRLIKKYLHNDAAGKQIDIIGCGGISSSADALEFAHAGASAVQLYTAFAYQGGAIAGKVKRDLVKDLKGQNWKDIVGKPE</sequence>
<dbReference type="STRING" id="857566.A0A1E3PSP9"/>
<dbReference type="Pfam" id="PF01180">
    <property type="entry name" value="DHO_dh"/>
    <property type="match status" value="1"/>
</dbReference>
<dbReference type="InterPro" id="IPR005720">
    <property type="entry name" value="Dihydroorotate_DH_cat"/>
</dbReference>
<evidence type="ECO:0000256" key="8">
    <source>
        <dbReference type="ARBA" id="ARBA00023002"/>
    </source>
</evidence>
<dbReference type="GO" id="GO:0106430">
    <property type="term" value="F:dihydroorotate dehydrogenase (quinone) activity"/>
    <property type="evidence" value="ECO:0007669"/>
    <property type="project" value="UniProtKB-EC"/>
</dbReference>
<accession>A0A1E3PSP9</accession>
<dbReference type="UniPathway" id="UPA00070">
    <property type="reaction ID" value="UER00946"/>
</dbReference>
<evidence type="ECO:0000256" key="2">
    <source>
        <dbReference type="ARBA" id="ARBA00005161"/>
    </source>
</evidence>
<comment type="catalytic activity">
    <reaction evidence="10 11">
        <text>(S)-dihydroorotate + a quinone = orotate + a quinol</text>
        <dbReference type="Rhea" id="RHEA:30187"/>
        <dbReference type="ChEBI" id="CHEBI:24646"/>
        <dbReference type="ChEBI" id="CHEBI:30839"/>
        <dbReference type="ChEBI" id="CHEBI:30864"/>
        <dbReference type="ChEBI" id="CHEBI:132124"/>
        <dbReference type="EC" id="1.3.5.2"/>
    </reaction>
</comment>
<dbReference type="PANTHER" id="PTHR48109:SF4">
    <property type="entry name" value="DIHYDROOROTATE DEHYDROGENASE (QUINONE), MITOCHONDRIAL"/>
    <property type="match status" value="1"/>
</dbReference>